<organism evidence="14 15">
    <name type="scientific">Pacificibacter maritimus</name>
    <dbReference type="NCBI Taxonomy" id="762213"/>
    <lineage>
        <taxon>Bacteria</taxon>
        <taxon>Pseudomonadati</taxon>
        <taxon>Pseudomonadota</taxon>
        <taxon>Alphaproteobacteria</taxon>
        <taxon>Rhodobacterales</taxon>
        <taxon>Roseobacteraceae</taxon>
        <taxon>Pacificibacter</taxon>
    </lineage>
</organism>
<evidence type="ECO:0000256" key="6">
    <source>
        <dbReference type="ARBA" id="ARBA00022989"/>
    </source>
</evidence>
<dbReference type="OrthoDB" id="9793156at2"/>
<dbReference type="Proteomes" id="UP000269689">
    <property type="component" value="Unassembled WGS sequence"/>
</dbReference>
<evidence type="ECO:0000256" key="4">
    <source>
        <dbReference type="ARBA" id="ARBA00022692"/>
    </source>
</evidence>
<feature type="transmembrane region" description="Helical" evidence="13">
    <location>
        <begin position="186"/>
        <end position="209"/>
    </location>
</feature>
<feature type="transmembrane region" description="Helical" evidence="13">
    <location>
        <begin position="156"/>
        <end position="174"/>
    </location>
</feature>
<evidence type="ECO:0000256" key="13">
    <source>
        <dbReference type="HAMAP-Rule" id="MF_01665"/>
    </source>
</evidence>
<evidence type="ECO:0000256" key="2">
    <source>
        <dbReference type="ARBA" id="ARBA00004141"/>
    </source>
</evidence>
<dbReference type="GO" id="GO:0120547">
    <property type="term" value="F:heme A synthase activity"/>
    <property type="evidence" value="ECO:0007669"/>
    <property type="project" value="UniProtKB-EC"/>
</dbReference>
<feature type="transmembrane region" description="Helical" evidence="13">
    <location>
        <begin position="229"/>
        <end position="253"/>
    </location>
</feature>
<keyword evidence="6 13" id="KW-1133">Transmembrane helix</keyword>
<keyword evidence="5 13" id="KW-0479">Metal-binding</keyword>
<dbReference type="InterPro" id="IPR023754">
    <property type="entry name" value="HemeA_Synthase_type2"/>
</dbReference>
<dbReference type="GO" id="GO:0046872">
    <property type="term" value="F:metal ion binding"/>
    <property type="evidence" value="ECO:0007669"/>
    <property type="project" value="UniProtKB-KW"/>
</dbReference>
<dbReference type="UniPathway" id="UPA00269">
    <property type="reaction ID" value="UER00713"/>
</dbReference>
<dbReference type="InterPro" id="IPR054616">
    <property type="entry name" value="HemA_synt_rhodobact"/>
</dbReference>
<name>A0A3N4ULU6_9RHOB</name>
<dbReference type="EMBL" id="RKQK01000001">
    <property type="protein sequence ID" value="RPE71423.1"/>
    <property type="molecule type" value="Genomic_DNA"/>
</dbReference>
<evidence type="ECO:0000313" key="14">
    <source>
        <dbReference type="EMBL" id="RPE71423.1"/>
    </source>
</evidence>
<comment type="catalytic activity">
    <reaction evidence="12">
        <text>Fe(II)-heme o + 2 A + H2O = Fe(II)-heme a + 2 AH2</text>
        <dbReference type="Rhea" id="RHEA:63388"/>
        <dbReference type="ChEBI" id="CHEBI:13193"/>
        <dbReference type="ChEBI" id="CHEBI:15377"/>
        <dbReference type="ChEBI" id="CHEBI:17499"/>
        <dbReference type="ChEBI" id="CHEBI:60530"/>
        <dbReference type="ChEBI" id="CHEBI:61715"/>
        <dbReference type="EC" id="1.17.99.9"/>
    </reaction>
    <physiologicalReaction direction="left-to-right" evidence="12">
        <dbReference type="Rhea" id="RHEA:63389"/>
    </physiologicalReaction>
</comment>
<proteinExistence type="inferred from homology"/>
<feature type="binding site" description="axial binding residue" evidence="13">
    <location>
        <position position="355"/>
    </location>
    <ligand>
        <name>heme</name>
        <dbReference type="ChEBI" id="CHEBI:30413"/>
    </ligand>
    <ligandPart>
        <name>Fe</name>
        <dbReference type="ChEBI" id="CHEBI:18248"/>
    </ligandPart>
</feature>
<comment type="pathway">
    <text evidence="11 13">Porphyrin-containing compound metabolism; heme A biosynthesis; heme A from heme O: step 1/1.</text>
</comment>
<dbReference type="AlphaFoldDB" id="A0A3N4ULU6"/>
<dbReference type="PANTHER" id="PTHR23289">
    <property type="entry name" value="CYTOCHROME C OXIDASE ASSEMBLY PROTEIN COX15"/>
    <property type="match status" value="1"/>
</dbReference>
<comment type="similarity">
    <text evidence="13">Belongs to the COX15/CtaA family. Type 2 subfamily.</text>
</comment>
<keyword evidence="7 13" id="KW-0560">Oxidoreductase</keyword>
<accession>A0A3N4ULU6</accession>
<comment type="cofactor">
    <cofactor evidence="1 13">
        <name>heme b</name>
        <dbReference type="ChEBI" id="CHEBI:60344"/>
    </cofactor>
</comment>
<evidence type="ECO:0000256" key="1">
    <source>
        <dbReference type="ARBA" id="ARBA00001970"/>
    </source>
</evidence>
<keyword evidence="15" id="KW-1185">Reference proteome</keyword>
<feature type="transmembrane region" description="Helical" evidence="13">
    <location>
        <begin position="353"/>
        <end position="372"/>
    </location>
</feature>
<keyword evidence="8 13" id="KW-0408">Iron</keyword>
<dbReference type="RefSeq" id="WP_123791641.1">
    <property type="nucleotide sequence ID" value="NZ_RKQK01000001.1"/>
</dbReference>
<feature type="transmembrane region" description="Helical" evidence="13">
    <location>
        <begin position="43"/>
        <end position="62"/>
    </location>
</feature>
<comment type="subcellular location">
    <subcellularLocation>
        <location evidence="13">Cell membrane</location>
        <topology evidence="13">Multi-pass membrane protein</topology>
    </subcellularLocation>
    <subcellularLocation>
        <location evidence="2">Membrane</location>
        <topology evidence="2">Multi-pass membrane protein</topology>
    </subcellularLocation>
</comment>
<keyword evidence="3 13" id="KW-1003">Cell membrane</keyword>
<evidence type="ECO:0000256" key="11">
    <source>
        <dbReference type="ARBA" id="ARBA00044501"/>
    </source>
</evidence>
<protein>
    <recommendedName>
        <fullName evidence="13">Heme A synthase</fullName>
        <shortName evidence="13">HAS</shortName>
        <ecNumber evidence="13">1.17.99.9</ecNumber>
    </recommendedName>
    <alternativeName>
        <fullName evidence="13">Cytochrome aa3-controlling protein</fullName>
    </alternativeName>
</protein>
<feature type="transmembrane region" description="Helical" evidence="13">
    <location>
        <begin position="293"/>
        <end position="311"/>
    </location>
</feature>
<feature type="transmembrane region" description="Helical" evidence="13">
    <location>
        <begin position="323"/>
        <end position="347"/>
    </location>
</feature>
<dbReference type="Pfam" id="PF02628">
    <property type="entry name" value="COX15-CtaA"/>
    <property type="match status" value="1"/>
</dbReference>
<evidence type="ECO:0000256" key="3">
    <source>
        <dbReference type="ARBA" id="ARBA00022475"/>
    </source>
</evidence>
<evidence type="ECO:0000313" key="15">
    <source>
        <dbReference type="Proteomes" id="UP000269689"/>
    </source>
</evidence>
<evidence type="ECO:0000256" key="12">
    <source>
        <dbReference type="ARBA" id="ARBA00048044"/>
    </source>
</evidence>
<evidence type="ECO:0000256" key="7">
    <source>
        <dbReference type="ARBA" id="ARBA00023002"/>
    </source>
</evidence>
<dbReference type="GO" id="GO:0006784">
    <property type="term" value="P:heme A biosynthetic process"/>
    <property type="evidence" value="ECO:0007669"/>
    <property type="project" value="UniProtKB-UniRule"/>
</dbReference>
<dbReference type="HAMAP" id="MF_01665">
    <property type="entry name" value="HemeA_synth_type2"/>
    <property type="match status" value="1"/>
</dbReference>
<keyword evidence="10 13" id="KW-0472">Membrane</keyword>
<comment type="caution">
    <text evidence="14">The sequence shown here is derived from an EMBL/GenBank/DDBJ whole genome shotgun (WGS) entry which is preliminary data.</text>
</comment>
<comment type="subunit">
    <text evidence="13">Interacts with CtaB.</text>
</comment>
<dbReference type="GO" id="GO:0005886">
    <property type="term" value="C:plasma membrane"/>
    <property type="evidence" value="ECO:0007669"/>
    <property type="project" value="UniProtKB-SubCell"/>
</dbReference>
<dbReference type="InterPro" id="IPR003780">
    <property type="entry name" value="COX15/CtaA_fam"/>
</dbReference>
<keyword evidence="9 13" id="KW-0350">Heme biosynthesis</keyword>
<dbReference type="PANTHER" id="PTHR23289:SF2">
    <property type="entry name" value="CYTOCHROME C OXIDASE ASSEMBLY PROTEIN COX15 HOMOLOG"/>
    <property type="match status" value="1"/>
</dbReference>
<dbReference type="NCBIfam" id="NF045570">
    <property type="entry name" value="HemSynCtaAAlphapr"/>
    <property type="match status" value="1"/>
</dbReference>
<sequence length="384" mass="42428">MAQKPNSTRSIFQEVGTDEKAVAAPKGGLIDTGRAGARKGIRAWLILLFAMVLLMIAVGGMTRLTDSGLSITEWKPVTGAMPPMSAEHWASEFEKYQQIPEYKLQNEGMSLSEFKTIYWWEWGHRQLGRTIGLVWFLGFAGFALARKIPTGWTKKLLFIGALGGLQGAIGWWMVASGLTGDRLDVASYRLATHLGLAFVIFGFITWYVFELGRSQTDLMQARRHKDAKLVTKATGMMHLAFLQILLGALVAGIDAGRGFTDWPLMGGQFLPPDPLSLTPVWRNFFEDAGLVQFMHRMMGYILFAYGMLVWIKGRKSANRSTQAAFNMMAAVLFLQMVLGIVTVLNGAPMHFGLAHQLGAVALFVAILRARFLSSFPKSQSVRGA</sequence>
<comment type="function">
    <text evidence="13">Catalyzes the conversion of heme O to heme A by two successive hydroxylations of the methyl group at C8. The first hydroxylation forms heme I, the second hydroxylation results in an unstable dihydroxymethyl group, which spontaneously dehydrates, resulting in the formyl group of heme A.</text>
</comment>
<evidence type="ECO:0000256" key="5">
    <source>
        <dbReference type="ARBA" id="ARBA00022723"/>
    </source>
</evidence>
<dbReference type="EC" id="1.17.99.9" evidence="13"/>
<evidence type="ECO:0000256" key="10">
    <source>
        <dbReference type="ARBA" id="ARBA00023136"/>
    </source>
</evidence>
<gene>
    <name evidence="13" type="primary">ctaA</name>
    <name evidence="14" type="ORF">EDD53_0541</name>
</gene>
<reference evidence="14 15" key="1">
    <citation type="submission" date="2018-11" db="EMBL/GenBank/DDBJ databases">
        <title>Genomic Encyclopedia of Type Strains, Phase IV (KMG-IV): sequencing the most valuable type-strain genomes for metagenomic binning, comparative biology and taxonomic classification.</title>
        <authorList>
            <person name="Goeker M."/>
        </authorList>
    </citation>
    <scope>NUCLEOTIDE SEQUENCE [LARGE SCALE GENOMIC DNA]</scope>
    <source>
        <strain evidence="14 15">DSM 104731</strain>
    </source>
</reference>
<feature type="transmembrane region" description="Helical" evidence="13">
    <location>
        <begin position="127"/>
        <end position="144"/>
    </location>
</feature>
<evidence type="ECO:0000256" key="9">
    <source>
        <dbReference type="ARBA" id="ARBA00023133"/>
    </source>
</evidence>
<keyword evidence="4 13" id="KW-0812">Transmembrane</keyword>
<feature type="binding site" description="axial binding residue" evidence="13">
    <location>
        <position position="295"/>
    </location>
    <ligand>
        <name>heme</name>
        <dbReference type="ChEBI" id="CHEBI:30413"/>
    </ligand>
    <ligandPart>
        <name>Fe</name>
        <dbReference type="ChEBI" id="CHEBI:18248"/>
    </ligandPart>
</feature>
<evidence type="ECO:0000256" key="8">
    <source>
        <dbReference type="ARBA" id="ARBA00023004"/>
    </source>
</evidence>